<evidence type="ECO:0000259" key="10">
    <source>
        <dbReference type="Pfam" id="PF00905"/>
    </source>
</evidence>
<dbReference type="SUPFAM" id="SSF56601">
    <property type="entry name" value="beta-lactamase/transpeptidase-like"/>
    <property type="match status" value="1"/>
</dbReference>
<dbReference type="InterPro" id="IPR005311">
    <property type="entry name" value="PBP_dimer"/>
</dbReference>
<keyword evidence="9" id="KW-0961">Cell wall biogenesis/degradation</keyword>
<dbReference type="Gene3D" id="3.40.710.10">
    <property type="entry name" value="DD-peptidase/beta-lactamase superfamily"/>
    <property type="match status" value="1"/>
</dbReference>
<evidence type="ECO:0000256" key="9">
    <source>
        <dbReference type="ARBA" id="ARBA00023316"/>
    </source>
</evidence>
<dbReference type="PANTHER" id="PTHR30627">
    <property type="entry name" value="PEPTIDOGLYCAN D,D-TRANSPEPTIDASE"/>
    <property type="match status" value="1"/>
</dbReference>
<reference evidence="13" key="1">
    <citation type="submission" date="2017-09" db="EMBL/GenBank/DDBJ databases">
        <title>Depth-based differentiation of microbial function through sediment-hosted aquifers and enrichment of novel symbionts in the deep terrestrial subsurface.</title>
        <authorList>
            <person name="Probst A.J."/>
            <person name="Ladd B."/>
            <person name="Jarett J.K."/>
            <person name="Geller-Mcgrath D.E."/>
            <person name="Sieber C.M.K."/>
            <person name="Emerson J.B."/>
            <person name="Anantharaman K."/>
            <person name="Thomas B.C."/>
            <person name="Malmstrom R."/>
            <person name="Stieglmeier M."/>
            <person name="Klingl A."/>
            <person name="Woyke T."/>
            <person name="Ryan C.M."/>
            <person name="Banfield J.F."/>
        </authorList>
    </citation>
    <scope>NUCLEOTIDE SEQUENCE [LARGE SCALE GENOMIC DNA]</scope>
</reference>
<accession>A0A2M6XBE7</accession>
<evidence type="ECO:0000256" key="4">
    <source>
        <dbReference type="ARBA" id="ARBA00022692"/>
    </source>
</evidence>
<dbReference type="Gene3D" id="3.90.1310.10">
    <property type="entry name" value="Penicillin-binding protein 2a (Domain 2)"/>
    <property type="match status" value="1"/>
</dbReference>
<dbReference type="AlphaFoldDB" id="A0A2M6XBE7"/>
<dbReference type="EMBL" id="PEZK01000013">
    <property type="protein sequence ID" value="PIU02335.1"/>
    <property type="molecule type" value="Genomic_DNA"/>
</dbReference>
<dbReference type="SUPFAM" id="SSF56519">
    <property type="entry name" value="Penicillin binding protein dimerisation domain"/>
    <property type="match status" value="1"/>
</dbReference>
<name>A0A2M6XBE7_9BACT</name>
<protein>
    <recommendedName>
        <fullName evidence="14">Penicillin-binding protein 2</fullName>
    </recommendedName>
</protein>
<evidence type="ECO:0000259" key="11">
    <source>
        <dbReference type="Pfam" id="PF03717"/>
    </source>
</evidence>
<feature type="domain" description="Penicillin-binding protein dimerisation" evidence="11">
    <location>
        <begin position="68"/>
        <end position="162"/>
    </location>
</feature>
<keyword evidence="8" id="KW-0472">Membrane</keyword>
<evidence type="ECO:0000256" key="8">
    <source>
        <dbReference type="ARBA" id="ARBA00023136"/>
    </source>
</evidence>
<evidence type="ECO:0008006" key="14">
    <source>
        <dbReference type="Google" id="ProtNLM"/>
    </source>
</evidence>
<dbReference type="GO" id="GO:0009252">
    <property type="term" value="P:peptidoglycan biosynthetic process"/>
    <property type="evidence" value="ECO:0007669"/>
    <property type="project" value="UniProtKB-KW"/>
</dbReference>
<dbReference type="InterPro" id="IPR012338">
    <property type="entry name" value="Beta-lactam/transpept-like"/>
</dbReference>
<keyword evidence="6" id="KW-0573">Peptidoglycan synthesis</keyword>
<dbReference type="GO" id="GO:0071555">
    <property type="term" value="P:cell wall organization"/>
    <property type="evidence" value="ECO:0007669"/>
    <property type="project" value="UniProtKB-KW"/>
</dbReference>
<organism evidence="12 13">
    <name type="scientific">Candidatus Shapirobacteria bacterium CG09_land_8_20_14_0_10_49_15</name>
    <dbReference type="NCBI Taxonomy" id="1974482"/>
    <lineage>
        <taxon>Bacteria</taxon>
        <taxon>Candidatus Shapironibacteriota</taxon>
    </lineage>
</organism>
<dbReference type="InterPro" id="IPR001460">
    <property type="entry name" value="PCN-bd_Tpept"/>
</dbReference>
<keyword evidence="5" id="KW-0133">Cell shape</keyword>
<keyword evidence="3" id="KW-1003">Cell membrane</keyword>
<sequence>MLGLVVLLFLGRLAQLQLIFGRQNRQLADENRIKKTAELAPRGIIFDRHGRPLVGNQPVYRIKIDDVFKTISRQEALAIEAQTDSQTEMRVDMGREYFFGPVLAHVLGYLSEASPKEVQSGQSQLGDLVGRTGVEEYYESRLRGVNGGVIVEVDSVGQKIRDIGRVSVVTGEDLHLSIDAALSQKAYELLEKWGGKKPGAVVISEAPTGRLLALVSYPSFDPGQITPEKLADPQRPFFDRALSGVYAPGSTFKVVSSTAGLEEGRISASTRYQDTGFIKIGDYLYYNWLYTQRGEAEGEIDLVYALKRSTDTFFYKVGEWVGARRLADWARAFGFGEPTGIDLPNESSGLVPDPDWKQKTLGESWFLGNTYHFAIGQGDLLVTPLQLNTMMSVIANDGVLCAPRVVEAKAASEGGGKSCKNLQLKPETLSLIKEGLRQACATGGTAWPLFDFEPAVVCKTGTAEVDDGSDDTHAWLTAYAPAIEPQIVVTVLVERGGEGSDVAAPVVREILKYFFENS</sequence>
<evidence type="ECO:0000256" key="2">
    <source>
        <dbReference type="ARBA" id="ARBA00004236"/>
    </source>
</evidence>
<dbReference type="GO" id="GO:0071972">
    <property type="term" value="F:peptidoglycan L,D-transpeptidase activity"/>
    <property type="evidence" value="ECO:0007669"/>
    <property type="project" value="TreeGrafter"/>
</dbReference>
<evidence type="ECO:0000256" key="5">
    <source>
        <dbReference type="ARBA" id="ARBA00022960"/>
    </source>
</evidence>
<evidence type="ECO:0000256" key="7">
    <source>
        <dbReference type="ARBA" id="ARBA00022989"/>
    </source>
</evidence>
<evidence type="ECO:0000313" key="13">
    <source>
        <dbReference type="Proteomes" id="UP000231214"/>
    </source>
</evidence>
<comment type="subcellular location">
    <subcellularLocation>
        <location evidence="2">Cell membrane</location>
    </subcellularLocation>
    <subcellularLocation>
        <location evidence="1">Membrane</location>
        <topology evidence="1">Single-pass membrane protein</topology>
    </subcellularLocation>
</comment>
<dbReference type="InterPro" id="IPR036138">
    <property type="entry name" value="PBP_dimer_sf"/>
</dbReference>
<feature type="domain" description="Penicillin-binding protein transpeptidase" evidence="10">
    <location>
        <begin position="199"/>
        <end position="512"/>
    </location>
</feature>
<dbReference type="Pfam" id="PF00905">
    <property type="entry name" value="Transpeptidase"/>
    <property type="match status" value="1"/>
</dbReference>
<dbReference type="Pfam" id="PF03717">
    <property type="entry name" value="PBP_dimer"/>
    <property type="match status" value="1"/>
</dbReference>
<keyword evidence="7" id="KW-1133">Transmembrane helix</keyword>
<comment type="caution">
    <text evidence="12">The sequence shown here is derived from an EMBL/GenBank/DDBJ whole genome shotgun (WGS) entry which is preliminary data.</text>
</comment>
<keyword evidence="4" id="KW-0812">Transmembrane</keyword>
<dbReference type="PANTHER" id="PTHR30627:SF2">
    <property type="entry name" value="PEPTIDOGLYCAN D,D-TRANSPEPTIDASE MRDA"/>
    <property type="match status" value="1"/>
</dbReference>
<gene>
    <name evidence="12" type="ORF">COT66_00760</name>
</gene>
<dbReference type="InterPro" id="IPR050515">
    <property type="entry name" value="Beta-lactam/transpept"/>
</dbReference>
<evidence type="ECO:0000256" key="1">
    <source>
        <dbReference type="ARBA" id="ARBA00004167"/>
    </source>
</evidence>
<proteinExistence type="predicted"/>
<dbReference type="GO" id="GO:0008658">
    <property type="term" value="F:penicillin binding"/>
    <property type="evidence" value="ECO:0007669"/>
    <property type="project" value="InterPro"/>
</dbReference>
<evidence type="ECO:0000256" key="6">
    <source>
        <dbReference type="ARBA" id="ARBA00022984"/>
    </source>
</evidence>
<evidence type="ECO:0000256" key="3">
    <source>
        <dbReference type="ARBA" id="ARBA00022475"/>
    </source>
</evidence>
<evidence type="ECO:0000313" key="12">
    <source>
        <dbReference type="EMBL" id="PIU02335.1"/>
    </source>
</evidence>
<dbReference type="GO" id="GO:0008360">
    <property type="term" value="P:regulation of cell shape"/>
    <property type="evidence" value="ECO:0007669"/>
    <property type="project" value="UniProtKB-KW"/>
</dbReference>
<dbReference type="GO" id="GO:0005886">
    <property type="term" value="C:plasma membrane"/>
    <property type="evidence" value="ECO:0007669"/>
    <property type="project" value="UniProtKB-SubCell"/>
</dbReference>
<dbReference type="Proteomes" id="UP000231214">
    <property type="component" value="Unassembled WGS sequence"/>
</dbReference>